<dbReference type="InterPro" id="IPR001647">
    <property type="entry name" value="HTH_TetR"/>
</dbReference>
<dbReference type="EMBL" id="MCAS01000034">
    <property type="protein sequence ID" value="RKF38424.1"/>
    <property type="molecule type" value="Genomic_DNA"/>
</dbReference>
<dbReference type="Proteomes" id="UP000283709">
    <property type="component" value="Unassembled WGS sequence"/>
</dbReference>
<dbReference type="PANTHER" id="PTHR47506:SF1">
    <property type="entry name" value="HTH-TYPE TRANSCRIPTIONAL REGULATOR YJDC"/>
    <property type="match status" value="1"/>
</dbReference>
<keyword evidence="3" id="KW-0804">Transcription</keyword>
<comment type="caution">
    <text evidence="7">The sequence shown here is derived from an EMBL/GenBank/DDBJ whole genome shotgun (WGS) entry which is preliminary data.</text>
</comment>
<feature type="region of interest" description="Disordered" evidence="5">
    <location>
        <begin position="1"/>
        <end position="20"/>
    </location>
</feature>
<evidence type="ECO:0000313" key="7">
    <source>
        <dbReference type="EMBL" id="RKF38424.1"/>
    </source>
</evidence>
<dbReference type="AlphaFoldDB" id="A0A420FZU9"/>
<dbReference type="Pfam" id="PF16925">
    <property type="entry name" value="TetR_C_13"/>
    <property type="match status" value="1"/>
</dbReference>
<feature type="domain" description="HTH tetR-type" evidence="6">
    <location>
        <begin position="17"/>
        <end position="77"/>
    </location>
</feature>
<dbReference type="InterPro" id="IPR036271">
    <property type="entry name" value="Tet_transcr_reg_TetR-rel_C_sf"/>
</dbReference>
<dbReference type="Gene3D" id="1.10.357.10">
    <property type="entry name" value="Tetracycline Repressor, domain 2"/>
    <property type="match status" value="1"/>
</dbReference>
<evidence type="ECO:0000256" key="3">
    <source>
        <dbReference type="ARBA" id="ARBA00023163"/>
    </source>
</evidence>
<evidence type="ECO:0000313" key="8">
    <source>
        <dbReference type="Proteomes" id="UP000283709"/>
    </source>
</evidence>
<proteinExistence type="predicted"/>
<dbReference type="SUPFAM" id="SSF48498">
    <property type="entry name" value="Tetracyclin repressor-like, C-terminal domain"/>
    <property type="match status" value="1"/>
</dbReference>
<dbReference type="PROSITE" id="PS50977">
    <property type="entry name" value="HTH_TETR_2"/>
    <property type="match status" value="1"/>
</dbReference>
<sequence length="226" mass="23867">MPTSTKKDARPRGRPRAYDSDQALADARDVFWRSGYAGTSLDQLSAATGMNRPSLYGAFGDKRALYLTTLERYIEAGRVAMVHALAEDLPLPQALQRVYDGALAWYMPAEGDPLGCFMIGTATVEAASDAEVRTMLAEGLRTYDKAFEKRFKLAQAAGELAADAQPAVLAKLASAILHSLALRARAGDSRASLRATAVAGVALLCGDADGSSGPASEKTAAKGRGR</sequence>
<protein>
    <submittedName>
        <fullName evidence="7">TetR family transcriptional regulator</fullName>
    </submittedName>
</protein>
<name>A0A420FZU9_9BURK</name>
<gene>
    <name evidence="7" type="ORF">BCY88_08300</name>
</gene>
<dbReference type="InterPro" id="IPR009057">
    <property type="entry name" value="Homeodomain-like_sf"/>
</dbReference>
<dbReference type="Gene3D" id="1.10.10.60">
    <property type="entry name" value="Homeodomain-like"/>
    <property type="match status" value="1"/>
</dbReference>
<dbReference type="SUPFAM" id="SSF46689">
    <property type="entry name" value="Homeodomain-like"/>
    <property type="match status" value="1"/>
</dbReference>
<dbReference type="RefSeq" id="WP_120347436.1">
    <property type="nucleotide sequence ID" value="NZ_MCAS01000034.1"/>
</dbReference>
<evidence type="ECO:0000256" key="1">
    <source>
        <dbReference type="ARBA" id="ARBA00023015"/>
    </source>
</evidence>
<feature type="compositionally biased region" description="Basic and acidic residues" evidence="5">
    <location>
        <begin position="1"/>
        <end position="19"/>
    </location>
</feature>
<reference evidence="7 8" key="1">
    <citation type="submission" date="2016-07" db="EMBL/GenBank/DDBJ databases">
        <title>Genome analysis of Burkholderia fungorum ES3-20.</title>
        <authorList>
            <person name="Xu D."/>
            <person name="Yao R."/>
            <person name="Zheng S."/>
        </authorList>
    </citation>
    <scope>NUCLEOTIDE SEQUENCE [LARGE SCALE GENOMIC DNA]</scope>
    <source>
        <strain evidence="7 8">ES3-20</strain>
    </source>
</reference>
<evidence type="ECO:0000259" key="6">
    <source>
        <dbReference type="PROSITE" id="PS50977"/>
    </source>
</evidence>
<organism evidence="7 8">
    <name type="scientific">Paraburkholderia fungorum</name>
    <dbReference type="NCBI Taxonomy" id="134537"/>
    <lineage>
        <taxon>Bacteria</taxon>
        <taxon>Pseudomonadati</taxon>
        <taxon>Pseudomonadota</taxon>
        <taxon>Betaproteobacteria</taxon>
        <taxon>Burkholderiales</taxon>
        <taxon>Burkholderiaceae</taxon>
        <taxon>Paraburkholderia</taxon>
    </lineage>
</organism>
<evidence type="ECO:0000256" key="2">
    <source>
        <dbReference type="ARBA" id="ARBA00023125"/>
    </source>
</evidence>
<evidence type="ECO:0000256" key="5">
    <source>
        <dbReference type="SAM" id="MobiDB-lite"/>
    </source>
</evidence>
<dbReference type="InterPro" id="IPR011075">
    <property type="entry name" value="TetR_C"/>
</dbReference>
<keyword evidence="1" id="KW-0805">Transcription regulation</keyword>
<keyword evidence="2 4" id="KW-0238">DNA-binding</keyword>
<dbReference type="OrthoDB" id="270177at2"/>
<feature type="DNA-binding region" description="H-T-H motif" evidence="4">
    <location>
        <begin position="40"/>
        <end position="59"/>
    </location>
</feature>
<dbReference type="Pfam" id="PF00440">
    <property type="entry name" value="TetR_N"/>
    <property type="match status" value="1"/>
</dbReference>
<dbReference type="PANTHER" id="PTHR47506">
    <property type="entry name" value="TRANSCRIPTIONAL REGULATORY PROTEIN"/>
    <property type="match status" value="1"/>
</dbReference>
<dbReference type="GO" id="GO:0003677">
    <property type="term" value="F:DNA binding"/>
    <property type="evidence" value="ECO:0007669"/>
    <property type="project" value="UniProtKB-UniRule"/>
</dbReference>
<evidence type="ECO:0000256" key="4">
    <source>
        <dbReference type="PROSITE-ProRule" id="PRU00335"/>
    </source>
</evidence>
<accession>A0A420FZU9</accession>